<feature type="transmembrane region" description="Helical" evidence="1">
    <location>
        <begin position="199"/>
        <end position="218"/>
    </location>
</feature>
<dbReference type="AlphaFoldDB" id="A0A1G6U1K8"/>
<dbReference type="Proteomes" id="UP000198757">
    <property type="component" value="Unassembled WGS sequence"/>
</dbReference>
<keyword evidence="1" id="KW-0812">Transmembrane</keyword>
<feature type="transmembrane region" description="Helical" evidence="1">
    <location>
        <begin position="12"/>
        <end position="30"/>
    </location>
</feature>
<dbReference type="EMBL" id="FMZO01000008">
    <property type="protein sequence ID" value="SDD35282.1"/>
    <property type="molecule type" value="Genomic_DNA"/>
</dbReference>
<proteinExistence type="predicted"/>
<organism evidence="2 3">
    <name type="scientific">Niabella drilacis (strain DSM 25811 / CCM 8410 / CCUG 62505 / LMG 26954 / E90)</name>
    <dbReference type="NCBI Taxonomy" id="1285928"/>
    <lineage>
        <taxon>Bacteria</taxon>
        <taxon>Pseudomonadati</taxon>
        <taxon>Bacteroidota</taxon>
        <taxon>Chitinophagia</taxon>
        <taxon>Chitinophagales</taxon>
        <taxon>Chitinophagaceae</taxon>
        <taxon>Niabella</taxon>
    </lineage>
</organism>
<evidence type="ECO:0000313" key="2">
    <source>
        <dbReference type="EMBL" id="SDD35282.1"/>
    </source>
</evidence>
<keyword evidence="1" id="KW-1133">Transmembrane helix</keyword>
<keyword evidence="3" id="KW-1185">Reference proteome</keyword>
<protein>
    <submittedName>
        <fullName evidence="2">Uncharacterized protein</fullName>
    </submittedName>
</protein>
<evidence type="ECO:0000256" key="1">
    <source>
        <dbReference type="SAM" id="Phobius"/>
    </source>
</evidence>
<gene>
    <name evidence="2" type="ORF">SAMN04487894_108115</name>
</gene>
<keyword evidence="1" id="KW-0472">Membrane</keyword>
<feature type="transmembrane region" description="Helical" evidence="1">
    <location>
        <begin position="175"/>
        <end position="193"/>
    </location>
</feature>
<evidence type="ECO:0000313" key="3">
    <source>
        <dbReference type="Proteomes" id="UP000198757"/>
    </source>
</evidence>
<feature type="transmembrane region" description="Helical" evidence="1">
    <location>
        <begin position="36"/>
        <end position="60"/>
    </location>
</feature>
<dbReference type="RefSeq" id="WP_090391023.1">
    <property type="nucleotide sequence ID" value="NZ_FMZO01000008.1"/>
</dbReference>
<accession>A0A1G6U1K8</accession>
<sequence>MISYITKRPLIGWIAMAFFIPVLGAGYYFQQHHELFLMRVFVVLAGIGLVALAFTGLFFADHFGKPIKVECNHQALSIGYLNKNGGIIQSREVQFSSLKGYTLHPFNLYADRLVFYYTNGTKASFLLATKSQVKGFTLETAKLILEIGKNIKEYNSLHSPGHCIVRYPSFMASNAGLASIIILFCMIVVSIAVSVKNNTAIAITTIVALLSIVNLLLYRYRERSEIRATNNCA</sequence>
<name>A0A1G6U1K8_NIADE</name>
<reference evidence="3" key="1">
    <citation type="submission" date="2016-10" db="EMBL/GenBank/DDBJ databases">
        <authorList>
            <person name="Varghese N."/>
            <person name="Submissions S."/>
        </authorList>
    </citation>
    <scope>NUCLEOTIDE SEQUENCE [LARGE SCALE GENOMIC DNA]</scope>
    <source>
        <strain evidence="3">DSM 25811 / CCM 8410 / LMG 26954 / E90</strain>
    </source>
</reference>